<feature type="transmembrane region" description="Helical" evidence="1">
    <location>
        <begin position="35"/>
        <end position="54"/>
    </location>
</feature>
<name>A0ABS8LZH4_9FLAO</name>
<gene>
    <name evidence="2" type="ORF">LNQ34_06230</name>
</gene>
<keyword evidence="1" id="KW-1133">Transmembrane helix</keyword>
<sequence length="56" mass="6340">MKLFILKYSIAVISCLYLAYFFYNSERAGSMIKTGTALVLALSIFMTMCCQIRSGR</sequence>
<feature type="transmembrane region" description="Helical" evidence="1">
    <location>
        <begin position="6"/>
        <end position="23"/>
    </location>
</feature>
<evidence type="ECO:0000313" key="3">
    <source>
        <dbReference type="Proteomes" id="UP001430700"/>
    </source>
</evidence>
<accession>A0ABS8LZH4</accession>
<dbReference type="Proteomes" id="UP001430700">
    <property type="component" value="Unassembled WGS sequence"/>
</dbReference>
<proteinExistence type="predicted"/>
<reference evidence="2" key="1">
    <citation type="submission" date="2021-11" db="EMBL/GenBank/DDBJ databases">
        <title>Description of novel Flavobacterium species.</title>
        <authorList>
            <person name="Saticioglu I.B."/>
            <person name="Ay H."/>
            <person name="Altun S."/>
            <person name="Duman M."/>
        </authorList>
    </citation>
    <scope>NUCLEOTIDE SEQUENCE</scope>
    <source>
        <strain evidence="2">F-126</strain>
    </source>
</reference>
<dbReference type="EMBL" id="JAJJMN010000001">
    <property type="protein sequence ID" value="MCC9017361.1"/>
    <property type="molecule type" value="Genomic_DNA"/>
</dbReference>
<dbReference type="RefSeq" id="WP_017496200.1">
    <property type="nucleotide sequence ID" value="NZ_JAJJMN010000001.1"/>
</dbReference>
<evidence type="ECO:0000256" key="1">
    <source>
        <dbReference type="SAM" id="Phobius"/>
    </source>
</evidence>
<keyword evidence="3" id="KW-1185">Reference proteome</keyword>
<comment type="caution">
    <text evidence="2">The sequence shown here is derived from an EMBL/GenBank/DDBJ whole genome shotgun (WGS) entry which is preliminary data.</text>
</comment>
<evidence type="ECO:0000313" key="2">
    <source>
        <dbReference type="EMBL" id="MCC9017361.1"/>
    </source>
</evidence>
<protein>
    <submittedName>
        <fullName evidence="2">Uncharacterized protein</fullName>
    </submittedName>
</protein>
<keyword evidence="1" id="KW-0812">Transmembrane</keyword>
<organism evidence="2 3">
    <name type="scientific">Flavobacterium lipolyticum</name>
    <dbReference type="NCBI Taxonomy" id="2893754"/>
    <lineage>
        <taxon>Bacteria</taxon>
        <taxon>Pseudomonadati</taxon>
        <taxon>Bacteroidota</taxon>
        <taxon>Flavobacteriia</taxon>
        <taxon>Flavobacteriales</taxon>
        <taxon>Flavobacteriaceae</taxon>
        <taxon>Flavobacterium</taxon>
    </lineage>
</organism>
<keyword evidence="1" id="KW-0472">Membrane</keyword>